<name>A0ABR5IVX0_9ACTN</name>
<dbReference type="Proteomes" id="UP000037020">
    <property type="component" value="Unassembled WGS sequence"/>
</dbReference>
<accession>A0ABR5IVX0</accession>
<evidence type="ECO:0000313" key="2">
    <source>
        <dbReference type="Proteomes" id="UP000037020"/>
    </source>
</evidence>
<gene>
    <name evidence="1" type="ORF">ADK38_38540</name>
</gene>
<proteinExistence type="predicted"/>
<dbReference type="EMBL" id="LGUT01003635">
    <property type="protein sequence ID" value="KOG85106.1"/>
    <property type="molecule type" value="Genomic_DNA"/>
</dbReference>
<dbReference type="InterPro" id="IPR017853">
    <property type="entry name" value="GH"/>
</dbReference>
<dbReference type="SUPFAM" id="SSF51445">
    <property type="entry name" value="(Trans)glycosidases"/>
    <property type="match status" value="1"/>
</dbReference>
<organism evidence="1 2">
    <name type="scientific">Streptomyces varsoviensis</name>
    <dbReference type="NCBI Taxonomy" id="67373"/>
    <lineage>
        <taxon>Bacteria</taxon>
        <taxon>Bacillati</taxon>
        <taxon>Actinomycetota</taxon>
        <taxon>Actinomycetes</taxon>
        <taxon>Kitasatosporales</taxon>
        <taxon>Streptomycetaceae</taxon>
        <taxon>Streptomyces</taxon>
    </lineage>
</organism>
<protein>
    <submittedName>
        <fullName evidence="1">Uncharacterized protein</fullName>
    </submittedName>
</protein>
<evidence type="ECO:0000313" key="1">
    <source>
        <dbReference type="EMBL" id="KOG85106.1"/>
    </source>
</evidence>
<comment type="caution">
    <text evidence="1">The sequence shown here is derived from an EMBL/GenBank/DDBJ whole genome shotgun (WGS) entry which is preliminary data.</text>
</comment>
<keyword evidence="2" id="KW-1185">Reference proteome</keyword>
<feature type="non-terminal residue" evidence="1">
    <location>
        <position position="382"/>
    </location>
</feature>
<sequence length="382" mass="43152">MRDWRLGCLLYTSLFDMVHANPGEPMTVSRYNDPATLASYDYNGQVINEFRPPHTAITFETVDERIFPAGSAGRAWVEDNARRVREHIGRAHAAGVGSYFFTDIIVLPKRLVELYGEDVLDDKGRISLHRPKTVEIHRLMLREVFARFPGIDGLVVRTGETYLQNVPFHTGNNPITEGQASHELLINLLREEVCVRAGKRLFYRTWATGSDKFREDPTYYRAVTDRIEPHERLLFSIKHTASDFWRTIPFNRTLGVGRHRQIVEVECAREYEAKGACPDYVGDGVINGFEEYGTGAGPRGLADLAANPLLAGVWTWSRGGGWRGPYIANELWCDLNMWVLAHWARDTGRGEAGAFAAYARRIGLRGDAVRRFRRLALLSAAG</sequence>
<reference evidence="1 2" key="1">
    <citation type="submission" date="2015-07" db="EMBL/GenBank/DDBJ databases">
        <authorList>
            <person name="Ju K.-S."/>
            <person name="Doroghazi J.R."/>
            <person name="Metcalf W.W."/>
        </authorList>
    </citation>
    <scope>NUCLEOTIDE SEQUENCE [LARGE SCALE GENOMIC DNA]</scope>
    <source>
        <strain evidence="1 2">NRRL B-3589</strain>
    </source>
</reference>